<evidence type="ECO:0000313" key="1">
    <source>
        <dbReference type="EMBL" id="KAJ8131650.1"/>
    </source>
</evidence>
<comment type="caution">
    <text evidence="1">The sequence shown here is derived from an EMBL/GenBank/DDBJ whole genome shotgun (WGS) entry which is preliminary data.</text>
</comment>
<accession>A0ACC2JW65</accession>
<dbReference type="Proteomes" id="UP001153332">
    <property type="component" value="Unassembled WGS sequence"/>
</dbReference>
<dbReference type="EMBL" id="JAPUUL010000253">
    <property type="protein sequence ID" value="KAJ8131650.1"/>
    <property type="molecule type" value="Genomic_DNA"/>
</dbReference>
<name>A0ACC2JW65_9PEZI</name>
<reference evidence="1" key="1">
    <citation type="submission" date="2022-12" db="EMBL/GenBank/DDBJ databases">
        <title>Genome Sequence of Lasiodiplodia mahajangana.</title>
        <authorList>
            <person name="Buettner E."/>
        </authorList>
    </citation>
    <scope>NUCLEOTIDE SEQUENCE</scope>
    <source>
        <strain evidence="1">VT137</strain>
    </source>
</reference>
<keyword evidence="2" id="KW-1185">Reference proteome</keyword>
<evidence type="ECO:0000313" key="2">
    <source>
        <dbReference type="Proteomes" id="UP001153332"/>
    </source>
</evidence>
<protein>
    <submittedName>
        <fullName evidence="1">Uncharacterized protein</fullName>
    </submittedName>
</protein>
<gene>
    <name evidence="1" type="ORF">O1611_g1977</name>
</gene>
<organism evidence="1 2">
    <name type="scientific">Lasiodiplodia mahajangana</name>
    <dbReference type="NCBI Taxonomy" id="1108764"/>
    <lineage>
        <taxon>Eukaryota</taxon>
        <taxon>Fungi</taxon>
        <taxon>Dikarya</taxon>
        <taxon>Ascomycota</taxon>
        <taxon>Pezizomycotina</taxon>
        <taxon>Dothideomycetes</taxon>
        <taxon>Dothideomycetes incertae sedis</taxon>
        <taxon>Botryosphaeriales</taxon>
        <taxon>Botryosphaeriaceae</taxon>
        <taxon>Lasiodiplodia</taxon>
    </lineage>
</organism>
<sequence length="621" mass="69812">MAARSRTLAALTSAGLRMASYVFLRWVAFPPILPGIYTLFAIYATAFVSNYLTEPKYDVVDKVDVTVKDDVLNQDALDEGKTDEAVVEEEVDIKETISITEKPPNRLKTLLTGAPSPNSLLFTALTFLVNVACLAMVTDFVYSPKWYHPSHDLSFARVGYVSHSEAKLLIREPDQAKMPITVQLYAKDAQAPFEDPLWHEVGDIKLTTEDSDYTAVITLPLTHEEQRVYQWATSNNHSGEFTAAPKPGVMPELFDGKFTFLSTSCIVPRLPYNPFDHPLALPGTKHLAKVLPGLGAQFMLFLGDFIYIEVPQQFGQTAENYRQKYRQVYASPDWPAIGQNLSWIHVLDDHEISNDWDLMKSGVYETAVDPWHHYQTAVNPPVAKRAGATDLAPRSGATYFSFTQGPASFFMLDTRTYRSKNSEPFDSVNKTMLGDAQLEDFIDWLRRPEPSGVKWKIVASSVPFTKNWRVNTQDTWGGFLVERKKLLEAMWDVSNLGLGVVILSGDRHEFGATAFPPPQDSEWPEIATVHEFSVSPLNQFFSPIPTYMQTDDEDVKLKYINFGNSKFGAITIEKISNVQSTLRYTAYIDGADAWNLTILSPVTPDAPPPLRRSLWDRLRGV</sequence>
<proteinExistence type="predicted"/>